<protein>
    <recommendedName>
        <fullName evidence="6">NB-ARC domain-containing protein</fullName>
    </recommendedName>
</protein>
<accession>A0A6A6NDX0</accession>
<dbReference type="PANTHER" id="PTHR47186">
    <property type="entry name" value="LEUCINE-RICH REPEAT-CONTAINING PROTEIN 57"/>
    <property type="match status" value="1"/>
</dbReference>
<dbReference type="Proteomes" id="UP000467840">
    <property type="component" value="Chromosome 11"/>
</dbReference>
<evidence type="ECO:0000313" key="4">
    <source>
        <dbReference type="EMBL" id="KAF2323133.1"/>
    </source>
</evidence>
<evidence type="ECO:0008006" key="6">
    <source>
        <dbReference type="Google" id="ProtNLM"/>
    </source>
</evidence>
<dbReference type="InterPro" id="IPR032675">
    <property type="entry name" value="LRR_dom_sf"/>
</dbReference>
<evidence type="ECO:0000313" key="5">
    <source>
        <dbReference type="Proteomes" id="UP000467840"/>
    </source>
</evidence>
<evidence type="ECO:0000256" key="1">
    <source>
        <dbReference type="ARBA" id="ARBA00022737"/>
    </source>
</evidence>
<dbReference type="Pfam" id="PF23598">
    <property type="entry name" value="LRR_14"/>
    <property type="match status" value="1"/>
</dbReference>
<keyword evidence="5" id="KW-1185">Reference proteome</keyword>
<evidence type="ECO:0000259" key="3">
    <source>
        <dbReference type="Pfam" id="PF25019"/>
    </source>
</evidence>
<dbReference type="InterPro" id="IPR056789">
    <property type="entry name" value="LRR_R13L1-DRL21"/>
</dbReference>
<dbReference type="SUPFAM" id="SSF52058">
    <property type="entry name" value="L domain-like"/>
    <property type="match status" value="1"/>
</dbReference>
<proteinExistence type="predicted"/>
<dbReference type="AlphaFoldDB" id="A0A6A6NDX0"/>
<dbReference type="Pfam" id="PF25019">
    <property type="entry name" value="LRR_R13L1-DRL21"/>
    <property type="match status" value="1"/>
</dbReference>
<gene>
    <name evidence="4" type="ORF">GH714_033593</name>
</gene>
<reference evidence="4 5" key="1">
    <citation type="journal article" date="2020" name="Mol. Plant">
        <title>The Chromosome-Based Rubber Tree Genome Provides New Insights into Spurge Genome Evolution and Rubber Biosynthesis.</title>
        <authorList>
            <person name="Liu J."/>
            <person name="Shi C."/>
            <person name="Shi C.C."/>
            <person name="Li W."/>
            <person name="Zhang Q.J."/>
            <person name="Zhang Y."/>
            <person name="Li K."/>
            <person name="Lu H.F."/>
            <person name="Shi C."/>
            <person name="Zhu S.T."/>
            <person name="Xiao Z.Y."/>
            <person name="Nan H."/>
            <person name="Yue Y."/>
            <person name="Zhu X.G."/>
            <person name="Wu Y."/>
            <person name="Hong X.N."/>
            <person name="Fan G.Y."/>
            <person name="Tong Y."/>
            <person name="Zhang D."/>
            <person name="Mao C.L."/>
            <person name="Liu Y.L."/>
            <person name="Hao S.J."/>
            <person name="Liu W.Q."/>
            <person name="Lv M.Q."/>
            <person name="Zhang H.B."/>
            <person name="Liu Y."/>
            <person name="Hu-Tang G.R."/>
            <person name="Wang J.P."/>
            <person name="Wang J.H."/>
            <person name="Sun Y.H."/>
            <person name="Ni S.B."/>
            <person name="Chen W.B."/>
            <person name="Zhang X.C."/>
            <person name="Jiao Y.N."/>
            <person name="Eichler E.E."/>
            <person name="Li G.H."/>
            <person name="Liu X."/>
            <person name="Gao L.Z."/>
        </authorList>
    </citation>
    <scope>NUCLEOTIDE SEQUENCE [LARGE SCALE GENOMIC DNA]</scope>
    <source>
        <strain evidence="5">cv. GT1</strain>
        <tissue evidence="4">Leaf</tissue>
    </source>
</reference>
<keyword evidence="1" id="KW-0677">Repeat</keyword>
<organism evidence="4 5">
    <name type="scientific">Hevea brasiliensis</name>
    <name type="common">Para rubber tree</name>
    <name type="synonym">Siphonia brasiliensis</name>
    <dbReference type="NCBI Taxonomy" id="3981"/>
    <lineage>
        <taxon>Eukaryota</taxon>
        <taxon>Viridiplantae</taxon>
        <taxon>Streptophyta</taxon>
        <taxon>Embryophyta</taxon>
        <taxon>Tracheophyta</taxon>
        <taxon>Spermatophyta</taxon>
        <taxon>Magnoliopsida</taxon>
        <taxon>eudicotyledons</taxon>
        <taxon>Gunneridae</taxon>
        <taxon>Pentapetalae</taxon>
        <taxon>rosids</taxon>
        <taxon>fabids</taxon>
        <taxon>Malpighiales</taxon>
        <taxon>Euphorbiaceae</taxon>
        <taxon>Crotonoideae</taxon>
        <taxon>Micrandreae</taxon>
        <taxon>Hevea</taxon>
    </lineage>
</organism>
<comment type="caution">
    <text evidence="4">The sequence shown here is derived from an EMBL/GenBank/DDBJ whole genome shotgun (WGS) entry which is preliminary data.</text>
</comment>
<dbReference type="PANTHER" id="PTHR47186:SF42">
    <property type="entry name" value="DISEASE RESISTANCE RPP13-LIKE PROTEIN 1"/>
    <property type="match status" value="1"/>
</dbReference>
<name>A0A6A6NDX0_HEVBR</name>
<sequence length="419" mass="47691">MLTCLRVLSLSRYCYITELPDSIGNLKYLRLLDLSFTGIKWLPNSTCKLYNLQRLALTDRKDLIELPANMHNLRNLSHLDLAGTNIKEIPVHVSKLKRLQTLTLFSVGRQRGTGIGELRQLNDLHGKLSILELQNVNGREDALEARLKEKNQLEGLWLEWSINSGDSRKEREVLEKLQPHTNLKELTIKNYGGTAFPFWLVERSSLSNIVCLCLSNCKYCISLPPLGQLHSLKDLSITGFYAVETIGPEFYGSDGLATKPFESLQTLRFKEMVEWEEWFPFENDIEGRAFPCLQELYVENCPKLTKHLPSNLPCLTKLVVSDCQELVASLPRAPDILHLQLGYCDKFLLKNLPPQLKMISFEGWSLSERIEEVDASLKILNIYDCLSLSWLPMDCLSTTLEVLEIKSSDNLKVPSAPVL</sequence>
<dbReference type="EMBL" id="JAAGAX010000002">
    <property type="protein sequence ID" value="KAF2323133.1"/>
    <property type="molecule type" value="Genomic_DNA"/>
</dbReference>
<dbReference type="Gene3D" id="3.80.10.10">
    <property type="entry name" value="Ribonuclease Inhibitor"/>
    <property type="match status" value="1"/>
</dbReference>
<feature type="domain" description="Disease resistance R13L4/SHOC-2-like LRR" evidence="2">
    <location>
        <begin position="2"/>
        <end position="60"/>
    </location>
</feature>
<evidence type="ECO:0000259" key="2">
    <source>
        <dbReference type="Pfam" id="PF23598"/>
    </source>
</evidence>
<dbReference type="InterPro" id="IPR055414">
    <property type="entry name" value="LRR_R13L4/SHOC2-like"/>
</dbReference>
<feature type="domain" description="R13L1/DRL21-like LRR repeat region" evidence="3">
    <location>
        <begin position="115"/>
        <end position="239"/>
    </location>
</feature>